<feature type="non-terminal residue" evidence="2">
    <location>
        <position position="1"/>
    </location>
</feature>
<dbReference type="AlphaFoldDB" id="A0A812XBL7"/>
<keyword evidence="3" id="KW-1185">Reference proteome</keyword>
<comment type="caution">
    <text evidence="2">The sequence shown here is derived from an EMBL/GenBank/DDBJ whole genome shotgun (WGS) entry which is preliminary data.</text>
</comment>
<accession>A0A812XBL7</accession>
<sequence>SMQASLQPQLAARREVAHGTGSAPRLAEPYRRLAAPAAEPSHRAPRAALAALAGSAAGGALRRRGLGRKVQRKMIERREHYLQETKLGD</sequence>
<evidence type="ECO:0000256" key="1">
    <source>
        <dbReference type="SAM" id="MobiDB-lite"/>
    </source>
</evidence>
<feature type="region of interest" description="Disordered" evidence="1">
    <location>
        <begin position="1"/>
        <end position="44"/>
    </location>
</feature>
<protein>
    <submittedName>
        <fullName evidence="2">Uncharacterized protein</fullName>
    </submittedName>
</protein>
<organism evidence="2 3">
    <name type="scientific">Symbiodinium pilosum</name>
    <name type="common">Dinoflagellate</name>
    <dbReference type="NCBI Taxonomy" id="2952"/>
    <lineage>
        <taxon>Eukaryota</taxon>
        <taxon>Sar</taxon>
        <taxon>Alveolata</taxon>
        <taxon>Dinophyceae</taxon>
        <taxon>Suessiales</taxon>
        <taxon>Symbiodiniaceae</taxon>
        <taxon>Symbiodinium</taxon>
    </lineage>
</organism>
<dbReference type="EMBL" id="CAJNIZ010045704">
    <property type="protein sequence ID" value="CAE7727676.1"/>
    <property type="molecule type" value="Genomic_DNA"/>
</dbReference>
<dbReference type="Proteomes" id="UP000649617">
    <property type="component" value="Unassembled WGS sequence"/>
</dbReference>
<proteinExistence type="predicted"/>
<reference evidence="2" key="1">
    <citation type="submission" date="2021-02" db="EMBL/GenBank/DDBJ databases">
        <authorList>
            <person name="Dougan E. K."/>
            <person name="Rhodes N."/>
            <person name="Thang M."/>
            <person name="Chan C."/>
        </authorList>
    </citation>
    <scope>NUCLEOTIDE SEQUENCE</scope>
</reference>
<gene>
    <name evidence="2" type="ORF">SPIL2461_LOCUS20841</name>
</gene>
<name>A0A812XBL7_SYMPI</name>
<evidence type="ECO:0000313" key="3">
    <source>
        <dbReference type="Proteomes" id="UP000649617"/>
    </source>
</evidence>
<evidence type="ECO:0000313" key="2">
    <source>
        <dbReference type="EMBL" id="CAE7727676.1"/>
    </source>
</evidence>